<comment type="caution">
    <text evidence="1">The sequence shown here is derived from an EMBL/GenBank/DDBJ whole genome shotgun (WGS) entry which is preliminary data.</text>
</comment>
<dbReference type="RefSeq" id="WP_144644245.1">
    <property type="nucleotide sequence ID" value="NZ_BNAX01000027.1"/>
</dbReference>
<sequence length="198" mass="20431">MRPGKLGFLAILTGLCVGLAGCGRPPVQQDAIQPGGPGLSQVEVQRQDATTRWANDYCIAVGSLVDGLATMPTVDPSTPRRAVQTSSDLLGSMIGGLDNAVRGLRALPASPVPEGDSVRAGTVTELTGVRTRAAAAKQRLDAASNDPTIDQQTLGEASAPLAEVSKLDLLAGFDAVPDLRTAVAHAPVCQQLTVRTTR</sequence>
<gene>
    <name evidence="1" type="ORF">FNH06_34220</name>
</gene>
<name>A0A557ZXK4_9PSEU</name>
<dbReference type="Proteomes" id="UP000318578">
    <property type="component" value="Unassembled WGS sequence"/>
</dbReference>
<evidence type="ECO:0000313" key="1">
    <source>
        <dbReference type="EMBL" id="TVT16749.1"/>
    </source>
</evidence>
<accession>A0A557ZXK4</accession>
<dbReference type="PROSITE" id="PS51257">
    <property type="entry name" value="PROKAR_LIPOPROTEIN"/>
    <property type="match status" value="1"/>
</dbReference>
<dbReference type="OrthoDB" id="3637233at2"/>
<proteinExistence type="predicted"/>
<evidence type="ECO:0008006" key="3">
    <source>
        <dbReference type="Google" id="ProtNLM"/>
    </source>
</evidence>
<dbReference type="EMBL" id="VJZA01000098">
    <property type="protein sequence ID" value="TVT16749.1"/>
    <property type="molecule type" value="Genomic_DNA"/>
</dbReference>
<dbReference type="AlphaFoldDB" id="A0A557ZXK4"/>
<evidence type="ECO:0000313" key="2">
    <source>
        <dbReference type="Proteomes" id="UP000318578"/>
    </source>
</evidence>
<reference evidence="1 2" key="1">
    <citation type="submission" date="2019-07" db="EMBL/GenBank/DDBJ databases">
        <title>New species of Amycolatopsis and Streptomyces.</title>
        <authorList>
            <person name="Duangmal K."/>
            <person name="Teo W.F.A."/>
            <person name="Lipun K."/>
        </authorList>
    </citation>
    <scope>NUCLEOTIDE SEQUENCE [LARGE SCALE GENOMIC DNA]</scope>
    <source>
        <strain evidence="1 2">JCM 30562</strain>
    </source>
</reference>
<protein>
    <recommendedName>
        <fullName evidence="3">Lipoprotein</fullName>
    </recommendedName>
</protein>
<organism evidence="1 2">
    <name type="scientific">Amycolatopsis acidiphila</name>
    <dbReference type="NCBI Taxonomy" id="715473"/>
    <lineage>
        <taxon>Bacteria</taxon>
        <taxon>Bacillati</taxon>
        <taxon>Actinomycetota</taxon>
        <taxon>Actinomycetes</taxon>
        <taxon>Pseudonocardiales</taxon>
        <taxon>Pseudonocardiaceae</taxon>
        <taxon>Amycolatopsis</taxon>
    </lineage>
</organism>
<keyword evidence="2" id="KW-1185">Reference proteome</keyword>